<protein>
    <recommendedName>
        <fullName evidence="6">Pentatricopeptide repeat-containing protein</fullName>
    </recommendedName>
</protein>
<gene>
    <name evidence="4" type="ORF">Fmac_017000</name>
</gene>
<feature type="repeat" description="PPR" evidence="3">
    <location>
        <begin position="242"/>
        <end position="276"/>
    </location>
</feature>
<keyword evidence="2" id="KW-0677">Repeat</keyword>
<evidence type="ECO:0000256" key="1">
    <source>
        <dbReference type="ARBA" id="ARBA00007626"/>
    </source>
</evidence>
<dbReference type="InterPro" id="IPR011990">
    <property type="entry name" value="TPR-like_helical_dom_sf"/>
</dbReference>
<evidence type="ECO:0000313" key="4">
    <source>
        <dbReference type="EMBL" id="KAL2335787.1"/>
    </source>
</evidence>
<evidence type="ECO:0000313" key="5">
    <source>
        <dbReference type="Proteomes" id="UP001603857"/>
    </source>
</evidence>
<feature type="repeat" description="PPR" evidence="3">
    <location>
        <begin position="347"/>
        <end position="381"/>
    </location>
</feature>
<proteinExistence type="inferred from homology"/>
<feature type="repeat" description="PPR" evidence="3">
    <location>
        <begin position="207"/>
        <end position="241"/>
    </location>
</feature>
<organism evidence="4 5">
    <name type="scientific">Flemingia macrophylla</name>
    <dbReference type="NCBI Taxonomy" id="520843"/>
    <lineage>
        <taxon>Eukaryota</taxon>
        <taxon>Viridiplantae</taxon>
        <taxon>Streptophyta</taxon>
        <taxon>Embryophyta</taxon>
        <taxon>Tracheophyta</taxon>
        <taxon>Spermatophyta</taxon>
        <taxon>Magnoliopsida</taxon>
        <taxon>eudicotyledons</taxon>
        <taxon>Gunneridae</taxon>
        <taxon>Pentapetalae</taxon>
        <taxon>rosids</taxon>
        <taxon>fabids</taxon>
        <taxon>Fabales</taxon>
        <taxon>Fabaceae</taxon>
        <taxon>Papilionoideae</taxon>
        <taxon>50 kb inversion clade</taxon>
        <taxon>NPAAA clade</taxon>
        <taxon>indigoferoid/millettioid clade</taxon>
        <taxon>Phaseoleae</taxon>
        <taxon>Flemingia</taxon>
    </lineage>
</organism>
<dbReference type="PANTHER" id="PTHR47941">
    <property type="entry name" value="PENTATRICOPEPTIDE REPEAT-CONTAINING PROTEIN 3, MITOCHONDRIAL"/>
    <property type="match status" value="1"/>
</dbReference>
<name>A0ABD1MIZ0_9FABA</name>
<dbReference type="InterPro" id="IPR002885">
    <property type="entry name" value="PPR_rpt"/>
</dbReference>
<evidence type="ECO:0000256" key="3">
    <source>
        <dbReference type="PROSITE-ProRule" id="PRU00708"/>
    </source>
</evidence>
<feature type="repeat" description="PPR" evidence="3">
    <location>
        <begin position="312"/>
        <end position="346"/>
    </location>
</feature>
<comment type="similarity">
    <text evidence="1">Belongs to the PPR family. P subfamily.</text>
</comment>
<dbReference type="NCBIfam" id="TIGR00756">
    <property type="entry name" value="PPR"/>
    <property type="match status" value="7"/>
</dbReference>
<dbReference type="Gene3D" id="1.25.40.10">
    <property type="entry name" value="Tetratricopeptide repeat domain"/>
    <property type="match status" value="3"/>
</dbReference>
<feature type="repeat" description="PPR" evidence="3">
    <location>
        <begin position="382"/>
        <end position="416"/>
    </location>
</feature>
<dbReference type="Proteomes" id="UP001603857">
    <property type="component" value="Unassembled WGS sequence"/>
</dbReference>
<sequence length="470" mass="52386">MRRLSVALLKRRCFSSFTPVLLPQEVVEPFCDLSDVVSPRQLSPWVPQILALFDGSPAMESNLDAFCRKFLITLSPSFVSHTLRSVSDRNTATRFFSWASTQPNYSHSLDCHVSLLPLLDPSALHLAVQSLRRANLPLTLPAANSLAKTLAAAGLVDDLLWLLRAMRDSNLHPTLLTHNSLVNASLVNSAQRVLSAMSHGAPSTKPDLVSYNTLLKGLCKAGRTRFAFATLREMEEENILPDEVTYMTLIQACYNEGDMDSILRLYHEMEDRGVTVPPHAVSLVVCGLCKQGRVMEGCAVFENMARKGWRAPNAAYTTIIDDYAKSGSLDKALEFFERMKMDGVEPDEVTYGAVVGGLCKSGRVEEAMVYFRFCKGNGVAGNAVFYSSLIDGLGKVRRVDEAERLFEEMVEDGCLQDSYCYNALMDGLCKCGRVDEALALYRRMEQEGCEQTVYTYTILISELFKEWRNE</sequence>
<evidence type="ECO:0000256" key="2">
    <source>
        <dbReference type="ARBA" id="ARBA00022737"/>
    </source>
</evidence>
<evidence type="ECO:0008006" key="6">
    <source>
        <dbReference type="Google" id="ProtNLM"/>
    </source>
</evidence>
<dbReference type="EMBL" id="JBGMDY010000005">
    <property type="protein sequence ID" value="KAL2335787.1"/>
    <property type="molecule type" value="Genomic_DNA"/>
</dbReference>
<feature type="repeat" description="PPR" evidence="3">
    <location>
        <begin position="277"/>
        <end position="311"/>
    </location>
</feature>
<dbReference type="Pfam" id="PF13041">
    <property type="entry name" value="PPR_2"/>
    <property type="match status" value="3"/>
</dbReference>
<dbReference type="Pfam" id="PF01535">
    <property type="entry name" value="PPR"/>
    <property type="match status" value="2"/>
</dbReference>
<keyword evidence="5" id="KW-1185">Reference proteome</keyword>
<feature type="repeat" description="PPR" evidence="3">
    <location>
        <begin position="417"/>
        <end position="451"/>
    </location>
</feature>
<dbReference type="AlphaFoldDB" id="A0ABD1MIZ0"/>
<reference evidence="4 5" key="1">
    <citation type="submission" date="2024-08" db="EMBL/GenBank/DDBJ databases">
        <title>Insights into the chromosomal genome structure of Flemingia macrophylla.</title>
        <authorList>
            <person name="Ding Y."/>
            <person name="Zhao Y."/>
            <person name="Bi W."/>
            <person name="Wu M."/>
            <person name="Zhao G."/>
            <person name="Gong Y."/>
            <person name="Li W."/>
            <person name="Zhang P."/>
        </authorList>
    </citation>
    <scope>NUCLEOTIDE SEQUENCE [LARGE SCALE GENOMIC DNA]</scope>
    <source>
        <strain evidence="4">DYQJB</strain>
        <tissue evidence="4">Leaf</tissue>
    </source>
</reference>
<comment type="caution">
    <text evidence="4">The sequence shown here is derived from an EMBL/GenBank/DDBJ whole genome shotgun (WGS) entry which is preliminary data.</text>
</comment>
<dbReference type="SUPFAM" id="SSF81901">
    <property type="entry name" value="HCP-like"/>
    <property type="match status" value="1"/>
</dbReference>
<dbReference type="PROSITE" id="PS51375">
    <property type="entry name" value="PPR"/>
    <property type="match status" value="7"/>
</dbReference>
<accession>A0ABD1MIZ0</accession>